<keyword evidence="5 12" id="KW-1133">Transmembrane helix</keyword>
<evidence type="ECO:0000256" key="11">
    <source>
        <dbReference type="SAM" id="MobiDB-lite"/>
    </source>
</evidence>
<keyword evidence="7" id="KW-1015">Disulfide bond</keyword>
<gene>
    <name evidence="15" type="ORF">fugu_016072</name>
</gene>
<evidence type="ECO:0000256" key="3">
    <source>
        <dbReference type="ARBA" id="ARBA00022692"/>
    </source>
</evidence>
<keyword evidence="10" id="KW-0393">Immunoglobulin domain</keyword>
<dbReference type="InterPro" id="IPR051713">
    <property type="entry name" value="T-cell_Activation_Regulation"/>
</dbReference>
<comment type="subcellular location">
    <subcellularLocation>
        <location evidence="1">Cell membrane</location>
        <topology evidence="1">Single-pass type I membrane protein</topology>
    </subcellularLocation>
</comment>
<dbReference type="Pfam" id="PF07686">
    <property type="entry name" value="V-set"/>
    <property type="match status" value="2"/>
</dbReference>
<keyword evidence="8" id="KW-0675">Receptor</keyword>
<evidence type="ECO:0000256" key="2">
    <source>
        <dbReference type="ARBA" id="ARBA00022475"/>
    </source>
</evidence>
<feature type="compositionally biased region" description="Polar residues" evidence="11">
    <location>
        <begin position="399"/>
        <end position="415"/>
    </location>
</feature>
<dbReference type="GO" id="GO:0042130">
    <property type="term" value="P:negative regulation of T cell proliferation"/>
    <property type="evidence" value="ECO:0007669"/>
    <property type="project" value="TreeGrafter"/>
</dbReference>
<evidence type="ECO:0000256" key="12">
    <source>
        <dbReference type="SAM" id="Phobius"/>
    </source>
</evidence>
<feature type="domain" description="Ig-like" evidence="14">
    <location>
        <begin position="215"/>
        <end position="328"/>
    </location>
</feature>
<dbReference type="InterPro" id="IPR013783">
    <property type="entry name" value="Ig-like_fold"/>
</dbReference>
<evidence type="ECO:0000256" key="5">
    <source>
        <dbReference type="ARBA" id="ARBA00022989"/>
    </source>
</evidence>
<dbReference type="GO" id="GO:0071222">
    <property type="term" value="P:cellular response to lipopolysaccharide"/>
    <property type="evidence" value="ECO:0007669"/>
    <property type="project" value="TreeGrafter"/>
</dbReference>
<evidence type="ECO:0000256" key="10">
    <source>
        <dbReference type="ARBA" id="ARBA00023319"/>
    </source>
</evidence>
<dbReference type="GO" id="GO:0007166">
    <property type="term" value="P:cell surface receptor signaling pathway"/>
    <property type="evidence" value="ECO:0007669"/>
    <property type="project" value="TreeGrafter"/>
</dbReference>
<dbReference type="InterPro" id="IPR003599">
    <property type="entry name" value="Ig_sub"/>
</dbReference>
<dbReference type="InterPro" id="IPR007110">
    <property type="entry name" value="Ig-like_dom"/>
</dbReference>
<dbReference type="InterPro" id="IPR013106">
    <property type="entry name" value="Ig_V-set"/>
</dbReference>
<keyword evidence="9" id="KW-0325">Glycoprotein</keyword>
<feature type="transmembrane region" description="Helical" evidence="12">
    <location>
        <begin position="343"/>
        <end position="365"/>
    </location>
</feature>
<protein>
    <recommendedName>
        <fullName evidence="14">Ig-like domain-containing protein</fullName>
    </recommendedName>
</protein>
<dbReference type="InterPro" id="IPR036179">
    <property type="entry name" value="Ig-like_dom_sf"/>
</dbReference>
<dbReference type="Proteomes" id="UP000516260">
    <property type="component" value="Chromosome 17"/>
</dbReference>
<dbReference type="SMART" id="SM00409">
    <property type="entry name" value="IG"/>
    <property type="match status" value="2"/>
</dbReference>
<evidence type="ECO:0000256" key="7">
    <source>
        <dbReference type="ARBA" id="ARBA00023157"/>
    </source>
</evidence>
<evidence type="ECO:0000256" key="6">
    <source>
        <dbReference type="ARBA" id="ARBA00023136"/>
    </source>
</evidence>
<dbReference type="AlphaFoldDB" id="A0A4Z2BW32"/>
<evidence type="ECO:0000256" key="13">
    <source>
        <dbReference type="SAM" id="SignalP"/>
    </source>
</evidence>
<evidence type="ECO:0000313" key="15">
    <source>
        <dbReference type="EMBL" id="TNM96411.1"/>
    </source>
</evidence>
<dbReference type="PROSITE" id="PS50835">
    <property type="entry name" value="IG_LIKE"/>
    <property type="match status" value="2"/>
</dbReference>
<evidence type="ECO:0000259" key="14">
    <source>
        <dbReference type="PROSITE" id="PS50835"/>
    </source>
</evidence>
<keyword evidence="2" id="KW-1003">Cell membrane</keyword>
<dbReference type="SUPFAM" id="SSF48726">
    <property type="entry name" value="Immunoglobulin"/>
    <property type="match status" value="3"/>
</dbReference>
<dbReference type="GO" id="GO:0006955">
    <property type="term" value="P:immune response"/>
    <property type="evidence" value="ECO:0007669"/>
    <property type="project" value="TreeGrafter"/>
</dbReference>
<evidence type="ECO:0000313" key="16">
    <source>
        <dbReference type="Proteomes" id="UP000516260"/>
    </source>
</evidence>
<feature type="domain" description="Ig-like" evidence="14">
    <location>
        <begin position="25"/>
        <end position="126"/>
    </location>
</feature>
<accession>A0A4Z2BW32</accession>
<evidence type="ECO:0000256" key="4">
    <source>
        <dbReference type="ARBA" id="ARBA00022729"/>
    </source>
</evidence>
<keyword evidence="16" id="KW-1185">Reference proteome</keyword>
<name>A0A4Z2BW32_9TELE</name>
<keyword evidence="4 13" id="KW-0732">Signal</keyword>
<dbReference type="GO" id="GO:0042102">
    <property type="term" value="P:positive regulation of T cell proliferation"/>
    <property type="evidence" value="ECO:0007669"/>
    <property type="project" value="TreeGrafter"/>
</dbReference>
<dbReference type="PANTHER" id="PTHR25466">
    <property type="entry name" value="T-LYMPHOCYTE ACTIVATION ANTIGEN"/>
    <property type="match status" value="1"/>
</dbReference>
<evidence type="ECO:0000256" key="9">
    <source>
        <dbReference type="ARBA" id="ARBA00023180"/>
    </source>
</evidence>
<sequence>MSAIHTWACFLLCISFSTQDKTPAVTVVCAVSEDCVLPCSFHPGSNETIQWFRQGLGVYTFKRGDGSEDGRNKGHEQLARRGSIYPPLVSHGNATLIIRRSGLKDRGTYRCHVSTSEGEQNAKVIVKVEAPIQGLSLDLSRLSGYEEMKCTVRNVFPAPRVTWTTEPRTFEELRPITRMLADKHGLYTVDSRLKRLNGRPDLLYICRVSSSYGGPAWTTSLRVREIRGTQGRDLTLPCKAPDYLTHPHLQWSFSNGEDPSHILTYDTKSGHSVSSATWGNHVELDRFKVEFGDGSLRLMDPRHSQHSGSFVCVFSAPHSMHTERNDVTINELMGERSSSEASYWWVAGLVIAVLVLVLVGVLAYLKLRGSASKHTKDPEEAAELHLVKDSTEGSGPLAVSSTNRPSGVQNTSELT</sequence>
<organism evidence="15 16">
    <name type="scientific">Takifugu bimaculatus</name>
    <dbReference type="NCBI Taxonomy" id="433685"/>
    <lineage>
        <taxon>Eukaryota</taxon>
        <taxon>Metazoa</taxon>
        <taxon>Chordata</taxon>
        <taxon>Craniata</taxon>
        <taxon>Vertebrata</taxon>
        <taxon>Euteleostomi</taxon>
        <taxon>Actinopterygii</taxon>
        <taxon>Neopterygii</taxon>
        <taxon>Teleostei</taxon>
        <taxon>Neoteleostei</taxon>
        <taxon>Acanthomorphata</taxon>
        <taxon>Eupercaria</taxon>
        <taxon>Tetraodontiformes</taxon>
        <taxon>Tetradontoidea</taxon>
        <taxon>Tetraodontidae</taxon>
        <taxon>Takifugu</taxon>
    </lineage>
</organism>
<feature type="signal peptide" evidence="13">
    <location>
        <begin position="1"/>
        <end position="19"/>
    </location>
</feature>
<keyword evidence="3 12" id="KW-0812">Transmembrane</keyword>
<feature type="compositionally biased region" description="Basic and acidic residues" evidence="11">
    <location>
        <begin position="374"/>
        <end position="391"/>
    </location>
</feature>
<comment type="caution">
    <text evidence="15">The sequence shown here is derived from an EMBL/GenBank/DDBJ whole genome shotgun (WGS) entry which is preliminary data.</text>
</comment>
<dbReference type="Gene3D" id="2.60.40.10">
    <property type="entry name" value="Immunoglobulins"/>
    <property type="match status" value="3"/>
</dbReference>
<keyword evidence="6 12" id="KW-0472">Membrane</keyword>
<evidence type="ECO:0000256" key="8">
    <source>
        <dbReference type="ARBA" id="ARBA00023170"/>
    </source>
</evidence>
<dbReference type="PANTHER" id="PTHR25466:SF14">
    <property type="entry name" value="BUTYROPHILIN SUBFAMILY 2 MEMBER A2-LIKE-RELATED"/>
    <property type="match status" value="1"/>
</dbReference>
<evidence type="ECO:0000256" key="1">
    <source>
        <dbReference type="ARBA" id="ARBA00004251"/>
    </source>
</evidence>
<dbReference type="GO" id="GO:0031295">
    <property type="term" value="P:T cell costimulation"/>
    <property type="evidence" value="ECO:0007669"/>
    <property type="project" value="TreeGrafter"/>
</dbReference>
<reference evidence="15 16" key="1">
    <citation type="submission" date="2019-04" db="EMBL/GenBank/DDBJ databases">
        <title>The sequence and de novo assembly of Takifugu bimaculatus genome using PacBio and Hi-C technologies.</title>
        <authorList>
            <person name="Xu P."/>
            <person name="Liu B."/>
            <person name="Zhou Z."/>
        </authorList>
    </citation>
    <scope>NUCLEOTIDE SEQUENCE [LARGE SCALE GENOMIC DNA]</scope>
    <source>
        <strain evidence="15">TB-2018</strain>
        <tissue evidence="15">Muscle</tissue>
    </source>
</reference>
<proteinExistence type="predicted"/>
<dbReference type="GO" id="GO:0009897">
    <property type="term" value="C:external side of plasma membrane"/>
    <property type="evidence" value="ECO:0007669"/>
    <property type="project" value="TreeGrafter"/>
</dbReference>
<feature type="chain" id="PRO_5021479178" description="Ig-like domain-containing protein" evidence="13">
    <location>
        <begin position="20"/>
        <end position="415"/>
    </location>
</feature>
<dbReference type="EMBL" id="SWLE01000009">
    <property type="protein sequence ID" value="TNM96411.1"/>
    <property type="molecule type" value="Genomic_DNA"/>
</dbReference>
<feature type="region of interest" description="Disordered" evidence="11">
    <location>
        <begin position="374"/>
        <end position="415"/>
    </location>
</feature>